<dbReference type="PANTHER" id="PTHR10000:SF8">
    <property type="entry name" value="HAD SUPERFAMILY HYDROLASE-LIKE, TYPE 3"/>
    <property type="match status" value="1"/>
</dbReference>
<dbReference type="InterPro" id="IPR036412">
    <property type="entry name" value="HAD-like_sf"/>
</dbReference>
<proteinExistence type="predicted"/>
<dbReference type="InterPro" id="IPR023214">
    <property type="entry name" value="HAD_sf"/>
</dbReference>
<dbReference type="EMBL" id="FNYV01000016">
    <property type="protein sequence ID" value="SEK04224.1"/>
    <property type="molecule type" value="Genomic_DNA"/>
</dbReference>
<evidence type="ECO:0000256" key="1">
    <source>
        <dbReference type="SAM" id="MobiDB-lite"/>
    </source>
</evidence>
<evidence type="ECO:0000313" key="3">
    <source>
        <dbReference type="Proteomes" id="UP000198707"/>
    </source>
</evidence>
<dbReference type="GO" id="GO:0000287">
    <property type="term" value="F:magnesium ion binding"/>
    <property type="evidence" value="ECO:0007669"/>
    <property type="project" value="TreeGrafter"/>
</dbReference>
<name>A0A1H7DS57_9ACTN</name>
<dbReference type="GO" id="GO:0016791">
    <property type="term" value="F:phosphatase activity"/>
    <property type="evidence" value="ECO:0007669"/>
    <property type="project" value="TreeGrafter"/>
</dbReference>
<dbReference type="Gene3D" id="3.30.1240.10">
    <property type="match status" value="1"/>
</dbReference>
<sequence length="296" mass="30040">MTLLIALDVDGTIAGPDGTVTPRVHAAIRAIHDLGHHVVLATGRSPWATVALLGGLGLTRAYAVCSNGAVTVREEKDSHAGYAVVAERIFDPGPLLAVLAGNPSGCAAAVEPPGEHGFRVTAGFPASELPGPVSVASWERAGAYGARRVIVEGMARSRFVALAGVLGLATVADTTGRTGGLEVGPPGVSKASALEDLRIAMGVGADGTVAVGDHVNDLEMLRWAARGVAMGQAPAEVRAAANEVTGSCAEDGLACVLKSVMDGRTGNEHGDRVRRGLPGPGTQPDRGAQLGLHRGR</sequence>
<dbReference type="Pfam" id="PF08282">
    <property type="entry name" value="Hydrolase_3"/>
    <property type="match status" value="2"/>
</dbReference>
<organism evidence="2 3">
    <name type="scientific">Micromonospora phaseoli</name>
    <dbReference type="NCBI Taxonomy" id="1144548"/>
    <lineage>
        <taxon>Bacteria</taxon>
        <taxon>Bacillati</taxon>
        <taxon>Actinomycetota</taxon>
        <taxon>Actinomycetes</taxon>
        <taxon>Micromonosporales</taxon>
        <taxon>Micromonosporaceae</taxon>
        <taxon>Micromonospora</taxon>
    </lineage>
</organism>
<dbReference type="STRING" id="1144548.SAMN05443287_11677"/>
<dbReference type="RefSeq" id="WP_170147784.1">
    <property type="nucleotide sequence ID" value="NZ_BOPI01000018.1"/>
</dbReference>
<protein>
    <submittedName>
        <fullName evidence="2">Hydroxymethylpyrimidine pyrophosphatase</fullName>
    </submittedName>
</protein>
<dbReference type="Proteomes" id="UP000198707">
    <property type="component" value="Unassembled WGS sequence"/>
</dbReference>
<dbReference type="GO" id="GO:0005829">
    <property type="term" value="C:cytosol"/>
    <property type="evidence" value="ECO:0007669"/>
    <property type="project" value="TreeGrafter"/>
</dbReference>
<dbReference type="SUPFAM" id="SSF56784">
    <property type="entry name" value="HAD-like"/>
    <property type="match status" value="1"/>
</dbReference>
<accession>A0A1H7DS57</accession>
<dbReference type="Gene3D" id="3.40.50.1000">
    <property type="entry name" value="HAD superfamily/HAD-like"/>
    <property type="match status" value="2"/>
</dbReference>
<feature type="compositionally biased region" description="Basic and acidic residues" evidence="1">
    <location>
        <begin position="265"/>
        <end position="274"/>
    </location>
</feature>
<evidence type="ECO:0000313" key="2">
    <source>
        <dbReference type="EMBL" id="SEK04224.1"/>
    </source>
</evidence>
<gene>
    <name evidence="2" type="ORF">SAMN05443287_11677</name>
</gene>
<dbReference type="PANTHER" id="PTHR10000">
    <property type="entry name" value="PHOSPHOSERINE PHOSPHATASE"/>
    <property type="match status" value="1"/>
</dbReference>
<reference evidence="3" key="1">
    <citation type="submission" date="2016-10" db="EMBL/GenBank/DDBJ databases">
        <authorList>
            <person name="Varghese N."/>
            <person name="Submissions S."/>
        </authorList>
    </citation>
    <scope>NUCLEOTIDE SEQUENCE [LARGE SCALE GENOMIC DNA]</scope>
    <source>
        <strain evidence="3">CGMCC 4.7038</strain>
    </source>
</reference>
<dbReference type="AlphaFoldDB" id="A0A1H7DS57"/>
<keyword evidence="3" id="KW-1185">Reference proteome</keyword>
<feature type="region of interest" description="Disordered" evidence="1">
    <location>
        <begin position="264"/>
        <end position="296"/>
    </location>
</feature>